<keyword evidence="2" id="KW-1185">Reference proteome</keyword>
<accession>A0A8S4QML3</accession>
<dbReference type="Proteomes" id="UP000838756">
    <property type="component" value="Unassembled WGS sequence"/>
</dbReference>
<protein>
    <submittedName>
        <fullName evidence="1">Jg10858 protein</fullName>
    </submittedName>
</protein>
<evidence type="ECO:0000313" key="1">
    <source>
        <dbReference type="EMBL" id="CAH2211547.1"/>
    </source>
</evidence>
<name>A0A8S4QML3_9NEOP</name>
<dbReference type="OrthoDB" id="410104at2759"/>
<dbReference type="EMBL" id="CAKXAJ010010725">
    <property type="protein sequence ID" value="CAH2211547.1"/>
    <property type="molecule type" value="Genomic_DNA"/>
</dbReference>
<organism evidence="1 2">
    <name type="scientific">Pararge aegeria aegeria</name>
    <dbReference type="NCBI Taxonomy" id="348720"/>
    <lineage>
        <taxon>Eukaryota</taxon>
        <taxon>Metazoa</taxon>
        <taxon>Ecdysozoa</taxon>
        <taxon>Arthropoda</taxon>
        <taxon>Hexapoda</taxon>
        <taxon>Insecta</taxon>
        <taxon>Pterygota</taxon>
        <taxon>Neoptera</taxon>
        <taxon>Endopterygota</taxon>
        <taxon>Lepidoptera</taxon>
        <taxon>Glossata</taxon>
        <taxon>Ditrysia</taxon>
        <taxon>Papilionoidea</taxon>
        <taxon>Nymphalidae</taxon>
        <taxon>Satyrinae</taxon>
        <taxon>Satyrini</taxon>
        <taxon>Parargina</taxon>
        <taxon>Pararge</taxon>
    </lineage>
</organism>
<dbReference type="AlphaFoldDB" id="A0A8S4QML3"/>
<sequence>MESAMLGLFLLVRIPNAEIRNRTEIIEIVQRAAALKWSWVGHICRRENGRWGRVTLDWPPRGGHRSIGRSPVRWRDIVKAEGKNWMQLTSNRPRWRSNEEALVQQWIEVR</sequence>
<reference evidence="1" key="1">
    <citation type="submission" date="2022-03" db="EMBL/GenBank/DDBJ databases">
        <authorList>
            <person name="Lindestad O."/>
        </authorList>
    </citation>
    <scope>NUCLEOTIDE SEQUENCE</scope>
</reference>
<proteinExistence type="predicted"/>
<gene>
    <name evidence="1" type="primary">jg10858</name>
    <name evidence="1" type="ORF">PAEG_LOCUS3361</name>
</gene>
<evidence type="ECO:0000313" key="2">
    <source>
        <dbReference type="Proteomes" id="UP000838756"/>
    </source>
</evidence>
<comment type="caution">
    <text evidence="1">The sequence shown here is derived from an EMBL/GenBank/DDBJ whole genome shotgun (WGS) entry which is preliminary data.</text>
</comment>